<gene>
    <name evidence="2" type="ORF">Clacol_005834</name>
</gene>
<feature type="compositionally biased region" description="Basic and acidic residues" evidence="1">
    <location>
        <begin position="28"/>
        <end position="38"/>
    </location>
</feature>
<keyword evidence="3" id="KW-1185">Reference proteome</keyword>
<sequence>MKTKGLLSPGQSETDRLQEGQGSQYHCMTEKGKLRRSHLEDEVPRYALAEGESPGESHLLSVA</sequence>
<dbReference type="AlphaFoldDB" id="A0AAV5AEI5"/>
<feature type="region of interest" description="Disordered" evidence="1">
    <location>
        <begin position="1"/>
        <end position="38"/>
    </location>
</feature>
<protein>
    <submittedName>
        <fullName evidence="2">Uncharacterized protein</fullName>
    </submittedName>
</protein>
<accession>A0AAV5AEI5</accession>
<reference evidence="2" key="1">
    <citation type="submission" date="2021-10" db="EMBL/GenBank/DDBJ databases">
        <title>De novo Genome Assembly of Clathrus columnatus (Basidiomycota, Fungi) Using Illumina and Nanopore Sequence Data.</title>
        <authorList>
            <person name="Ogiso-Tanaka E."/>
            <person name="Itagaki H."/>
            <person name="Hosoya T."/>
            <person name="Hosaka K."/>
        </authorList>
    </citation>
    <scope>NUCLEOTIDE SEQUENCE</scope>
    <source>
        <strain evidence="2">MO-923</strain>
    </source>
</reference>
<dbReference type="Proteomes" id="UP001050691">
    <property type="component" value="Unassembled WGS sequence"/>
</dbReference>
<evidence type="ECO:0000256" key="1">
    <source>
        <dbReference type="SAM" id="MobiDB-lite"/>
    </source>
</evidence>
<evidence type="ECO:0000313" key="2">
    <source>
        <dbReference type="EMBL" id="GJJ11599.1"/>
    </source>
</evidence>
<proteinExistence type="predicted"/>
<dbReference type="EMBL" id="BPWL01000006">
    <property type="protein sequence ID" value="GJJ11599.1"/>
    <property type="molecule type" value="Genomic_DNA"/>
</dbReference>
<evidence type="ECO:0000313" key="3">
    <source>
        <dbReference type="Proteomes" id="UP001050691"/>
    </source>
</evidence>
<comment type="caution">
    <text evidence="2">The sequence shown here is derived from an EMBL/GenBank/DDBJ whole genome shotgun (WGS) entry which is preliminary data.</text>
</comment>
<organism evidence="2 3">
    <name type="scientific">Clathrus columnatus</name>
    <dbReference type="NCBI Taxonomy" id="1419009"/>
    <lineage>
        <taxon>Eukaryota</taxon>
        <taxon>Fungi</taxon>
        <taxon>Dikarya</taxon>
        <taxon>Basidiomycota</taxon>
        <taxon>Agaricomycotina</taxon>
        <taxon>Agaricomycetes</taxon>
        <taxon>Phallomycetidae</taxon>
        <taxon>Phallales</taxon>
        <taxon>Clathraceae</taxon>
        <taxon>Clathrus</taxon>
    </lineage>
</organism>
<name>A0AAV5AEI5_9AGAM</name>